<dbReference type="EMBL" id="WJKJ01000162">
    <property type="protein sequence ID" value="MBD3364551.1"/>
    <property type="molecule type" value="Genomic_DNA"/>
</dbReference>
<proteinExistence type="predicted"/>
<dbReference type="Gene3D" id="2.40.300.10">
    <property type="entry name" value="Head decoration protein D"/>
    <property type="match status" value="1"/>
</dbReference>
<dbReference type="InterPro" id="IPR004195">
    <property type="entry name" value="Head_decoration_D"/>
</dbReference>
<protein>
    <recommendedName>
        <fullName evidence="3">Head decoration protein</fullName>
    </recommendedName>
</protein>
<dbReference type="Proteomes" id="UP000630660">
    <property type="component" value="Unassembled WGS sequence"/>
</dbReference>
<organism evidence="1 2">
    <name type="scientific">candidate division WOR-3 bacterium</name>
    <dbReference type="NCBI Taxonomy" id="2052148"/>
    <lineage>
        <taxon>Bacteria</taxon>
        <taxon>Bacteria division WOR-3</taxon>
    </lineage>
</organism>
<comment type="caution">
    <text evidence="1">The sequence shown here is derived from an EMBL/GenBank/DDBJ whole genome shotgun (WGS) entry which is preliminary data.</text>
</comment>
<sequence length="126" mass="13652">MTENYGITEETLSEADFLAGSHPTVIVPVVISDTVGALSRGRILGRNSTDHKYYDWDPDASDGTEVARTILAADVADETIDVKTLAWVHGVFRKDALLWGTTDSAKIARGMRDLQATGIFVKADQA</sequence>
<reference evidence="1" key="1">
    <citation type="submission" date="2019-11" db="EMBL/GenBank/DDBJ databases">
        <title>Microbial mats filling the niche in hypersaline microbial mats.</title>
        <authorList>
            <person name="Wong H.L."/>
            <person name="Macleod F.I."/>
            <person name="White R.A. III"/>
            <person name="Burns B.P."/>
        </authorList>
    </citation>
    <scope>NUCLEOTIDE SEQUENCE</scope>
    <source>
        <strain evidence="1">Bin_327</strain>
    </source>
</reference>
<name>A0A9D5KB70_UNCW3</name>
<gene>
    <name evidence="1" type="ORF">GF359_04990</name>
</gene>
<evidence type="ECO:0008006" key="3">
    <source>
        <dbReference type="Google" id="ProtNLM"/>
    </source>
</evidence>
<accession>A0A9D5KB70</accession>
<dbReference type="AlphaFoldDB" id="A0A9D5KB70"/>
<evidence type="ECO:0000313" key="1">
    <source>
        <dbReference type="EMBL" id="MBD3364551.1"/>
    </source>
</evidence>
<dbReference type="Pfam" id="PF02924">
    <property type="entry name" value="HDPD"/>
    <property type="match status" value="1"/>
</dbReference>
<evidence type="ECO:0000313" key="2">
    <source>
        <dbReference type="Proteomes" id="UP000630660"/>
    </source>
</evidence>